<evidence type="ECO:0000256" key="7">
    <source>
        <dbReference type="ARBA" id="ARBA00035652"/>
    </source>
</evidence>
<feature type="transmembrane region" description="Helical" evidence="8">
    <location>
        <begin position="83"/>
        <end position="101"/>
    </location>
</feature>
<dbReference type="InterPro" id="IPR000515">
    <property type="entry name" value="MetI-like"/>
</dbReference>
<comment type="subcellular location">
    <subcellularLocation>
        <location evidence="8">Cell membrane</location>
        <topology evidence="8">Multi-pass membrane protein</topology>
    </subcellularLocation>
    <subcellularLocation>
        <location evidence="1">Membrane</location>
        <topology evidence="1">Multi-pass membrane protein</topology>
    </subcellularLocation>
</comment>
<comment type="similarity">
    <text evidence="8">Belongs to the binding-protein-dependent transport system permease family.</text>
</comment>
<evidence type="ECO:0000313" key="10">
    <source>
        <dbReference type="EMBL" id="MBD7914708.1"/>
    </source>
</evidence>
<comment type="caution">
    <text evidence="10">The sequence shown here is derived from an EMBL/GenBank/DDBJ whole genome shotgun (WGS) entry which is preliminary data.</text>
</comment>
<proteinExistence type="inferred from homology"/>
<name>A0ABR8Q2R4_9CLOT</name>
<evidence type="ECO:0000259" key="9">
    <source>
        <dbReference type="PROSITE" id="PS50928"/>
    </source>
</evidence>
<dbReference type="PANTHER" id="PTHR30177:SF4">
    <property type="entry name" value="OSMOPROTECTANT IMPORT PERMEASE PROTEIN OSMW"/>
    <property type="match status" value="1"/>
</dbReference>
<dbReference type="Gene3D" id="1.10.3720.10">
    <property type="entry name" value="MetI-like"/>
    <property type="match status" value="1"/>
</dbReference>
<comment type="similarity">
    <text evidence="7">In the N-terminal section; belongs to the binding-protein-dependent transport system permease family.</text>
</comment>
<evidence type="ECO:0000256" key="6">
    <source>
        <dbReference type="ARBA" id="ARBA00035642"/>
    </source>
</evidence>
<feature type="transmembrane region" description="Helical" evidence="8">
    <location>
        <begin position="186"/>
        <end position="204"/>
    </location>
</feature>
<feature type="transmembrane region" description="Helical" evidence="8">
    <location>
        <begin position="26"/>
        <end position="50"/>
    </location>
</feature>
<dbReference type="InterPro" id="IPR007210">
    <property type="entry name" value="ABC_Gly_betaine_transp_sub-bd"/>
</dbReference>
<dbReference type="SUPFAM" id="SSF161098">
    <property type="entry name" value="MetI-like"/>
    <property type="match status" value="1"/>
</dbReference>
<evidence type="ECO:0000256" key="8">
    <source>
        <dbReference type="RuleBase" id="RU363032"/>
    </source>
</evidence>
<keyword evidence="2 8" id="KW-0813">Transport</keyword>
<dbReference type="InterPro" id="IPR051204">
    <property type="entry name" value="ABC_transp_perm/SBD"/>
</dbReference>
<reference evidence="10 11" key="1">
    <citation type="submission" date="2020-08" db="EMBL/GenBank/DDBJ databases">
        <title>A Genomic Blueprint of the Chicken Gut Microbiome.</title>
        <authorList>
            <person name="Gilroy R."/>
            <person name="Ravi A."/>
            <person name="Getino M."/>
            <person name="Pursley I."/>
            <person name="Horton D.L."/>
            <person name="Alikhan N.-F."/>
            <person name="Baker D."/>
            <person name="Gharbi K."/>
            <person name="Hall N."/>
            <person name="Watson M."/>
            <person name="Adriaenssens E.M."/>
            <person name="Foster-Nyarko E."/>
            <person name="Jarju S."/>
            <person name="Secka A."/>
            <person name="Antonio M."/>
            <person name="Oren A."/>
            <person name="Chaudhuri R."/>
            <person name="La Ragione R.M."/>
            <person name="Hildebrand F."/>
            <person name="Pallen M.J."/>
        </authorList>
    </citation>
    <scope>NUCLEOTIDE SEQUENCE [LARGE SCALE GENOMIC DNA]</scope>
    <source>
        <strain evidence="10 11">Sa3CUN1</strain>
    </source>
</reference>
<evidence type="ECO:0000256" key="3">
    <source>
        <dbReference type="ARBA" id="ARBA00022692"/>
    </source>
</evidence>
<dbReference type="InterPro" id="IPR035906">
    <property type="entry name" value="MetI-like_sf"/>
</dbReference>
<evidence type="ECO:0000313" key="11">
    <source>
        <dbReference type="Proteomes" id="UP000640335"/>
    </source>
</evidence>
<feature type="transmembrane region" description="Helical" evidence="8">
    <location>
        <begin position="57"/>
        <end position="77"/>
    </location>
</feature>
<dbReference type="RefSeq" id="WP_191749475.1">
    <property type="nucleotide sequence ID" value="NZ_JACSQZ010000015.1"/>
</dbReference>
<dbReference type="CDD" id="cd06261">
    <property type="entry name" value="TM_PBP2"/>
    <property type="match status" value="1"/>
</dbReference>
<dbReference type="SUPFAM" id="SSF53850">
    <property type="entry name" value="Periplasmic binding protein-like II"/>
    <property type="match status" value="1"/>
</dbReference>
<evidence type="ECO:0000256" key="1">
    <source>
        <dbReference type="ARBA" id="ARBA00004141"/>
    </source>
</evidence>
<evidence type="ECO:0000256" key="2">
    <source>
        <dbReference type="ARBA" id="ARBA00022448"/>
    </source>
</evidence>
<dbReference type="PANTHER" id="PTHR30177">
    <property type="entry name" value="GLYCINE BETAINE/L-PROLINE TRANSPORT SYSTEM PERMEASE PROTEIN PROW"/>
    <property type="match status" value="1"/>
</dbReference>
<evidence type="ECO:0000256" key="4">
    <source>
        <dbReference type="ARBA" id="ARBA00022989"/>
    </source>
</evidence>
<dbReference type="Proteomes" id="UP000640335">
    <property type="component" value="Unassembled WGS sequence"/>
</dbReference>
<dbReference type="Gene3D" id="3.40.190.10">
    <property type="entry name" value="Periplasmic binding protein-like II"/>
    <property type="match status" value="1"/>
</dbReference>
<keyword evidence="3 8" id="KW-0812">Transmembrane</keyword>
<dbReference type="PROSITE" id="PS50928">
    <property type="entry name" value="ABC_TM1"/>
    <property type="match status" value="1"/>
</dbReference>
<feature type="domain" description="ABC transmembrane type-1" evidence="9">
    <location>
        <begin position="26"/>
        <end position="205"/>
    </location>
</feature>
<gene>
    <name evidence="10" type="ORF">H9660_06080</name>
</gene>
<keyword evidence="5 8" id="KW-0472">Membrane</keyword>
<accession>A0ABR8Q2R4</accession>
<comment type="similarity">
    <text evidence="6">In the C-terminal section; belongs to the OsmX family.</text>
</comment>
<dbReference type="CDD" id="cd13609">
    <property type="entry name" value="PBP2_Opu_like_1"/>
    <property type="match status" value="1"/>
</dbReference>
<organism evidence="10 11">
    <name type="scientific">Clostridium gallinarum</name>
    <dbReference type="NCBI Taxonomy" id="2762246"/>
    <lineage>
        <taxon>Bacteria</taxon>
        <taxon>Bacillati</taxon>
        <taxon>Bacillota</taxon>
        <taxon>Clostridia</taxon>
        <taxon>Eubacteriales</taxon>
        <taxon>Clostridiaceae</taxon>
        <taxon>Clostridium</taxon>
    </lineage>
</organism>
<feature type="transmembrane region" description="Helical" evidence="8">
    <location>
        <begin position="152"/>
        <end position="174"/>
    </location>
</feature>
<keyword evidence="4 8" id="KW-1133">Transmembrane helix</keyword>
<evidence type="ECO:0000256" key="5">
    <source>
        <dbReference type="ARBA" id="ARBA00023136"/>
    </source>
</evidence>
<dbReference type="EMBL" id="JACSQZ010000015">
    <property type="protein sequence ID" value="MBD7914708.1"/>
    <property type="molecule type" value="Genomic_DNA"/>
</dbReference>
<sequence length="537" mass="58563">MNNFIESLKMFIDQLIVKKSEIVSLLLAHIQLTIVAVLIAVIIGVPLGILISRNKKVANWVIGIANLIQAVPSLAILGFLIPLIGIGSGPAITMVVLYSMLPIIKNTYTGVTNINPDTLEAAKGLGMTSSQTLRIVKIPLAMPVIMAGVRMAAVTAVGLMTIAAFVGAGGLGYLVFSGIQTVDNNLILFGAIPAAVLALLIDFITGKIEEATMPNGIKKADGTMKIKRSKMSKNTKKLVASIAAVLVLVLLGFSIIPKFLPKDDNTVVVASKNYTEQLLLGNILSEYLKANTDLKIEEKFNLGGSQVTFNAVKSGAVDMYVEYLGTAYVSILDITEPNSDREDVYNIVKESFKDKYKLELLNPVGFNNTYAMAVTQETAEKYNLKTVSDLAKVSNELIIGPTIEFPNRDDGLVGLEKAYNMTFKDVKPIDGSLRYTALVNNETQVIDAFTTDGLIDKFNLAVLEDDKDFFPPYDAVTVIREETLEKHPELREVIGVLDGKLTEEAMRSMNYEVDINRRDVKTVAKEFLQSQGLISNE</sequence>
<feature type="transmembrane region" description="Helical" evidence="8">
    <location>
        <begin position="238"/>
        <end position="256"/>
    </location>
</feature>
<dbReference type="Pfam" id="PF04069">
    <property type="entry name" value="OpuAC"/>
    <property type="match status" value="1"/>
</dbReference>
<keyword evidence="11" id="KW-1185">Reference proteome</keyword>
<dbReference type="Pfam" id="PF00528">
    <property type="entry name" value="BPD_transp_1"/>
    <property type="match status" value="1"/>
</dbReference>
<protein>
    <submittedName>
        <fullName evidence="10">ABC transporter permease subunit</fullName>
    </submittedName>
</protein>
<dbReference type="Gene3D" id="3.40.190.120">
    <property type="entry name" value="Osmoprotection protein (prox), domain 2"/>
    <property type="match status" value="1"/>
</dbReference>